<sequence>MAGAHLAVTCWASAMCTDALSQRDILNAGIKNCESPCRLVGPEEDILVTQGTILGTVAPILQDIKDLGAFDVMNLYLGKDALEQPQDHLFTPKVGGKEIATGFSYQPAGDDDLTKFDTEGQISHHYSSVGFMFSVMDNALFLARCFAAKQGDVVAVLDGGKVPLVLRKVNSRVDVEGEFYMVVGSTYVHGFMDGEAEVGVIDGWLEKRKTLMA</sequence>
<dbReference type="EMBL" id="JH658292">
    <property type="protein sequence ID" value="EXL95969.1"/>
    <property type="molecule type" value="Genomic_DNA"/>
</dbReference>
<accession>X0KGE5</accession>
<dbReference type="VEuPathDB" id="FungiDB:FOIG_11511"/>
<organism evidence="1">
    <name type="scientific">Fusarium odoratissimum (strain NRRL 54006)</name>
    <dbReference type="NCBI Taxonomy" id="1089451"/>
    <lineage>
        <taxon>Eukaryota</taxon>
        <taxon>Fungi</taxon>
        <taxon>Dikarya</taxon>
        <taxon>Ascomycota</taxon>
        <taxon>Pezizomycotina</taxon>
        <taxon>Sordariomycetes</taxon>
        <taxon>Hypocreomycetidae</taxon>
        <taxon>Hypocreales</taxon>
        <taxon>Nectriaceae</taxon>
        <taxon>Fusarium</taxon>
        <taxon>Fusarium oxysporum species complex</taxon>
        <taxon>Fusarium oxysporum f. sp. cubense (strain race 4)</taxon>
    </lineage>
</organism>
<name>X0KGE5_FUSO5</name>
<reference evidence="1" key="1">
    <citation type="submission" date="2011-11" db="EMBL/GenBank/DDBJ databases">
        <title>The Genome Sequence of Fusarium oxysporum II5.</title>
        <authorList>
            <consortium name="The Broad Institute Genome Sequencing Platform"/>
            <person name="Ma L.-J."/>
            <person name="Gale L.R."/>
            <person name="Schwartz D.C."/>
            <person name="Zhou S."/>
            <person name="Corby-Kistler H."/>
            <person name="Young S.K."/>
            <person name="Zeng Q."/>
            <person name="Gargeya S."/>
            <person name="Fitzgerald M."/>
            <person name="Haas B."/>
            <person name="Abouelleil A."/>
            <person name="Alvarado L."/>
            <person name="Arachchi H.M."/>
            <person name="Berlin A."/>
            <person name="Brown A."/>
            <person name="Chapman S.B."/>
            <person name="Chen Z."/>
            <person name="Dunbar C."/>
            <person name="Freedman E."/>
            <person name="Gearin G."/>
            <person name="Goldberg J."/>
            <person name="Griggs A."/>
            <person name="Gujja S."/>
            <person name="Heiman D."/>
            <person name="Howarth C."/>
            <person name="Larson L."/>
            <person name="Lui A."/>
            <person name="MacDonald P.J.P."/>
            <person name="Montmayeur A."/>
            <person name="Murphy C."/>
            <person name="Neiman D."/>
            <person name="Pearson M."/>
            <person name="Priest M."/>
            <person name="Roberts A."/>
            <person name="Saif S."/>
            <person name="Shea T."/>
            <person name="Shenoy N."/>
            <person name="Sisk P."/>
            <person name="Stolte C."/>
            <person name="Sykes S."/>
            <person name="Wortman J."/>
            <person name="Nusbaum C."/>
            <person name="Birren B."/>
        </authorList>
    </citation>
    <scope>NUCLEOTIDE SEQUENCE [LARGE SCALE GENOMIC DNA]</scope>
    <source>
        <strain evidence="1">54006</strain>
    </source>
</reference>
<proteinExistence type="predicted"/>
<reference evidence="1" key="2">
    <citation type="submission" date="2012-05" db="EMBL/GenBank/DDBJ databases">
        <title>The Genome Annotation of Fusarium oxysporum II5.</title>
        <authorList>
            <consortium name="The Broad Institute Genomics Platform"/>
            <person name="Ma L.-J."/>
            <person name="Corby-Kistler H."/>
            <person name="Broz K."/>
            <person name="Gale L.R."/>
            <person name="Jonkers W."/>
            <person name="O'Donnell K."/>
            <person name="Ploetz R."/>
            <person name="Steinberg C."/>
            <person name="Schwartz D.C."/>
            <person name="VanEtten H."/>
            <person name="Zhou S."/>
            <person name="Young S.K."/>
            <person name="Zeng Q."/>
            <person name="Gargeya S."/>
            <person name="Fitzgerald M."/>
            <person name="Abouelleil A."/>
            <person name="Alvarado L."/>
            <person name="Chapman S.B."/>
            <person name="Gainer-Dewar J."/>
            <person name="Goldberg J."/>
            <person name="Griggs A."/>
            <person name="Gujja S."/>
            <person name="Hansen M."/>
            <person name="Howarth C."/>
            <person name="Imamovic A."/>
            <person name="Ireland A."/>
            <person name="Larimer J."/>
            <person name="McCowan C."/>
            <person name="Murphy C."/>
            <person name="Pearson M."/>
            <person name="Poon T.W."/>
            <person name="Priest M."/>
            <person name="Roberts A."/>
            <person name="Saif S."/>
            <person name="Shea T."/>
            <person name="Sykes S."/>
            <person name="Wortman J."/>
            <person name="Nusbaum C."/>
            <person name="Birren B."/>
        </authorList>
    </citation>
    <scope>NUCLEOTIDE SEQUENCE</scope>
    <source>
        <strain evidence="1">54006</strain>
    </source>
</reference>
<dbReference type="Pfam" id="PF26639">
    <property type="entry name" value="Het-6_barrel"/>
    <property type="match status" value="1"/>
</dbReference>
<gene>
    <name evidence="1" type="ORF">FOIG_11511</name>
</gene>
<dbReference type="Proteomes" id="UP000030685">
    <property type="component" value="Unassembled WGS sequence"/>
</dbReference>
<protein>
    <submittedName>
        <fullName evidence="1">Uncharacterized protein</fullName>
    </submittedName>
</protein>
<dbReference type="GeneID" id="42036686"/>
<evidence type="ECO:0000313" key="1">
    <source>
        <dbReference type="EMBL" id="EXL95969.1"/>
    </source>
</evidence>
<dbReference type="AlphaFoldDB" id="X0KGE5"/>
<dbReference type="RefSeq" id="XP_031058059.1">
    <property type="nucleotide sequence ID" value="XM_031212082.1"/>
</dbReference>
<dbReference type="HOGENOM" id="CLU_1294455_0_0_1"/>